<sequence>MCETGGCVLADIRTSLEARSADFKVVRVTRHWLPSVRKSPRFLGGFHHPFIVCFSMEQHPETRSEEERPAPFRSTLSLPSSPALLHFSAPQNNSLYLTTLTETFPPFSAVRGFHSQHFTYYIPECLLSPLPPTLLPFPFTKQRGPDKIEFLLTVIK</sequence>
<name>A0AAV4TC93_9ARAC</name>
<gene>
    <name evidence="1" type="ORF">CDAR_246701</name>
</gene>
<dbReference type="EMBL" id="BPLQ01009263">
    <property type="protein sequence ID" value="GIY42841.1"/>
    <property type="molecule type" value="Genomic_DNA"/>
</dbReference>
<dbReference type="AlphaFoldDB" id="A0AAV4TC93"/>
<comment type="caution">
    <text evidence="1">The sequence shown here is derived from an EMBL/GenBank/DDBJ whole genome shotgun (WGS) entry which is preliminary data.</text>
</comment>
<dbReference type="Proteomes" id="UP001054837">
    <property type="component" value="Unassembled WGS sequence"/>
</dbReference>
<proteinExistence type="predicted"/>
<protein>
    <submittedName>
        <fullName evidence="1">Uncharacterized protein</fullName>
    </submittedName>
</protein>
<organism evidence="1 2">
    <name type="scientific">Caerostris darwini</name>
    <dbReference type="NCBI Taxonomy" id="1538125"/>
    <lineage>
        <taxon>Eukaryota</taxon>
        <taxon>Metazoa</taxon>
        <taxon>Ecdysozoa</taxon>
        <taxon>Arthropoda</taxon>
        <taxon>Chelicerata</taxon>
        <taxon>Arachnida</taxon>
        <taxon>Araneae</taxon>
        <taxon>Araneomorphae</taxon>
        <taxon>Entelegynae</taxon>
        <taxon>Araneoidea</taxon>
        <taxon>Araneidae</taxon>
        <taxon>Caerostris</taxon>
    </lineage>
</organism>
<reference evidence="1 2" key="1">
    <citation type="submission" date="2021-06" db="EMBL/GenBank/DDBJ databases">
        <title>Caerostris darwini draft genome.</title>
        <authorList>
            <person name="Kono N."/>
            <person name="Arakawa K."/>
        </authorList>
    </citation>
    <scope>NUCLEOTIDE SEQUENCE [LARGE SCALE GENOMIC DNA]</scope>
</reference>
<evidence type="ECO:0000313" key="1">
    <source>
        <dbReference type="EMBL" id="GIY42841.1"/>
    </source>
</evidence>
<keyword evidence="2" id="KW-1185">Reference proteome</keyword>
<accession>A0AAV4TC93</accession>
<evidence type="ECO:0000313" key="2">
    <source>
        <dbReference type="Proteomes" id="UP001054837"/>
    </source>
</evidence>